<keyword evidence="4 6" id="KW-0067">ATP-binding</keyword>
<dbReference type="Pfam" id="PF00005">
    <property type="entry name" value="ABC_tran"/>
    <property type="match status" value="1"/>
</dbReference>
<dbReference type="PANTHER" id="PTHR43790">
    <property type="entry name" value="CARBOHYDRATE TRANSPORT ATP-BINDING PROTEIN MG119-RELATED"/>
    <property type="match status" value="1"/>
</dbReference>
<dbReference type="PATRIC" id="fig|1184267.3.peg.523"/>
<dbReference type="OrthoDB" id="5288664at2"/>
<evidence type="ECO:0000256" key="3">
    <source>
        <dbReference type="ARBA" id="ARBA00022741"/>
    </source>
</evidence>
<dbReference type="Proteomes" id="UP000012040">
    <property type="component" value="Chromosome"/>
</dbReference>
<accession>M4V6B0</accession>
<dbReference type="PROSITE" id="PS00211">
    <property type="entry name" value="ABC_TRANSPORTER_1"/>
    <property type="match status" value="2"/>
</dbReference>
<dbReference type="GO" id="GO:0016887">
    <property type="term" value="F:ATP hydrolysis activity"/>
    <property type="evidence" value="ECO:0007669"/>
    <property type="project" value="InterPro"/>
</dbReference>
<dbReference type="InterPro" id="IPR003439">
    <property type="entry name" value="ABC_transporter-like_ATP-bd"/>
</dbReference>
<keyword evidence="2" id="KW-0677">Repeat</keyword>
<evidence type="ECO:0000259" key="5">
    <source>
        <dbReference type="PROSITE" id="PS50893"/>
    </source>
</evidence>
<evidence type="ECO:0000256" key="4">
    <source>
        <dbReference type="ARBA" id="ARBA00022840"/>
    </source>
</evidence>
<dbReference type="InterPro" id="IPR027417">
    <property type="entry name" value="P-loop_NTPase"/>
</dbReference>
<sequence length="466" mass="52261">MSYIEFRNITKAFGTCVSCRDISLSIKRSTVHAIIGENGAGKSTLMKLLGGLFPASSGQIYLNSQLYSPHSAQDAFHNKIAFIHQHFVLADQLSALDNLILSFSSDNFSLKTKPATDVAARADALLKQFGWKINLRAKVKNLSVGEQQRLEILKALMPDPDIIIFDEPTAVLTPQESHELMKFILQLKSHGKTVILISHKLNEIKYVADDISILRQGSLVSQHAQQDLTLEQMAELMIGRRLQQSQFDSSTENQKTPISLPDSDIHLRKNEIFGVAGIEGNGQDELIAHFLTSLRQHKIPYGDITEDRLKLSVFQDMNLMEHVLLRHKGRFLKKGLLQTELLKQETEALLKEWDVRPPEADKLLADLSGGNQQKFVVGRELLDHPQVLLAAHPSRGVDLGAQEKIHQSLYEYTRQGNTVLLVSADLDEVLLLSDRFIVLNKNKIYGPFNKGQLTEQEIGMYMAGDL</sequence>
<protein>
    <submittedName>
        <fullName evidence="6">Sugar ABC transporter, ATP-binding protein</fullName>
    </submittedName>
</protein>
<evidence type="ECO:0000256" key="2">
    <source>
        <dbReference type="ARBA" id="ARBA00022737"/>
    </source>
</evidence>
<dbReference type="SMART" id="SM00382">
    <property type="entry name" value="AAA"/>
    <property type="match status" value="1"/>
</dbReference>
<organism evidence="6 7">
    <name type="scientific">Pseudobdellovibrio exovorus JSS</name>
    <dbReference type="NCBI Taxonomy" id="1184267"/>
    <lineage>
        <taxon>Bacteria</taxon>
        <taxon>Pseudomonadati</taxon>
        <taxon>Bdellovibrionota</taxon>
        <taxon>Bdellovibrionia</taxon>
        <taxon>Bdellovibrionales</taxon>
        <taxon>Pseudobdellovibrionaceae</taxon>
        <taxon>Pseudobdellovibrio</taxon>
    </lineage>
</organism>
<dbReference type="EMBL" id="CP003537">
    <property type="protein sequence ID" value="AGH94733.1"/>
    <property type="molecule type" value="Genomic_DNA"/>
</dbReference>
<dbReference type="InterPro" id="IPR003593">
    <property type="entry name" value="AAA+_ATPase"/>
</dbReference>
<reference evidence="6 7" key="1">
    <citation type="journal article" date="2013" name="ISME J.">
        <title>By their genes ye shall know them: genomic signatures of predatory bacteria.</title>
        <authorList>
            <person name="Pasternak Z."/>
            <person name="Pietrokovski S."/>
            <person name="Rotem O."/>
            <person name="Gophna U."/>
            <person name="Lurie-Weinberger M.N."/>
            <person name="Jurkevitch E."/>
        </authorList>
    </citation>
    <scope>NUCLEOTIDE SEQUENCE [LARGE SCALE GENOMIC DNA]</scope>
    <source>
        <strain evidence="6 7">JSS</strain>
    </source>
</reference>
<dbReference type="RefSeq" id="WP_015469223.1">
    <property type="nucleotide sequence ID" value="NC_020813.1"/>
</dbReference>
<evidence type="ECO:0000313" key="7">
    <source>
        <dbReference type="Proteomes" id="UP000012040"/>
    </source>
</evidence>
<dbReference type="HOGENOM" id="CLU_000604_92_3_7"/>
<dbReference type="STRING" id="1184267.A11Q_513"/>
<dbReference type="InterPro" id="IPR050107">
    <property type="entry name" value="ABC_carbohydrate_import_ATPase"/>
</dbReference>
<name>M4V6B0_9BACT</name>
<dbReference type="InterPro" id="IPR017871">
    <property type="entry name" value="ABC_transporter-like_CS"/>
</dbReference>
<dbReference type="CDD" id="cd03216">
    <property type="entry name" value="ABC_Carb_Monos_I"/>
    <property type="match status" value="1"/>
</dbReference>
<dbReference type="KEGG" id="bex:A11Q_513"/>
<feature type="domain" description="ABC transporter" evidence="5">
    <location>
        <begin position="4"/>
        <end position="241"/>
    </location>
</feature>
<feature type="domain" description="ABC transporter" evidence="5">
    <location>
        <begin position="245"/>
        <end position="466"/>
    </location>
</feature>
<dbReference type="GO" id="GO:0005524">
    <property type="term" value="F:ATP binding"/>
    <property type="evidence" value="ECO:0007669"/>
    <property type="project" value="UniProtKB-KW"/>
</dbReference>
<dbReference type="eggNOG" id="COG3845">
    <property type="taxonomic scope" value="Bacteria"/>
</dbReference>
<gene>
    <name evidence="6" type="ORF">A11Q_513</name>
</gene>
<evidence type="ECO:0000256" key="1">
    <source>
        <dbReference type="ARBA" id="ARBA00022448"/>
    </source>
</evidence>
<evidence type="ECO:0000313" key="6">
    <source>
        <dbReference type="EMBL" id="AGH94733.1"/>
    </source>
</evidence>
<dbReference type="Gene3D" id="3.40.50.300">
    <property type="entry name" value="P-loop containing nucleotide triphosphate hydrolases"/>
    <property type="match status" value="2"/>
</dbReference>
<keyword evidence="3" id="KW-0547">Nucleotide-binding</keyword>
<keyword evidence="7" id="KW-1185">Reference proteome</keyword>
<keyword evidence="1" id="KW-0813">Transport</keyword>
<dbReference type="SUPFAM" id="SSF52540">
    <property type="entry name" value="P-loop containing nucleoside triphosphate hydrolases"/>
    <property type="match status" value="2"/>
</dbReference>
<dbReference type="PROSITE" id="PS50893">
    <property type="entry name" value="ABC_TRANSPORTER_2"/>
    <property type="match status" value="2"/>
</dbReference>
<dbReference type="AlphaFoldDB" id="M4V6B0"/>
<proteinExistence type="predicted"/>
<dbReference type="PANTHER" id="PTHR43790:SF9">
    <property type="entry name" value="GALACTOFURANOSE TRANSPORTER ATP-BINDING PROTEIN YTFR"/>
    <property type="match status" value="1"/>
</dbReference>